<dbReference type="EMBL" id="KY052794">
    <property type="protein sequence ID" value="ASE99728.1"/>
    <property type="molecule type" value="Genomic_DNA"/>
</dbReference>
<protein>
    <submittedName>
        <fullName evidence="1">Uncharacterized protein</fullName>
    </submittedName>
</protein>
<proteinExistence type="predicted"/>
<organism evidence="1">
    <name type="scientific">uncultured virus</name>
    <dbReference type="NCBI Taxonomy" id="340016"/>
    <lineage>
        <taxon>Viruses</taxon>
        <taxon>environmental samples</taxon>
    </lineage>
</organism>
<reference evidence="1" key="2">
    <citation type="journal article" date="2017" name="Nat. Commun.">
        <title>Single-virus genomics reveals hidden cosmopolitan and abundant viruses.</title>
        <authorList>
            <person name="Martinez-Hernandez F."/>
            <person name="Fornas O."/>
            <person name="Lluesma Gomez M."/>
            <person name="Bolduc B."/>
            <person name="de la Cruz Pena M.J."/>
            <person name="Martinez J.M."/>
            <person name="Anton J."/>
            <person name="Gasol J.M."/>
            <person name="Rosselli R."/>
            <person name="Rodriguez-Valera F."/>
            <person name="Sullivan M.B."/>
            <person name="Acinas S.G."/>
            <person name="Martinez-Garcia M."/>
        </authorList>
    </citation>
    <scope>NUCLEOTIDE SEQUENCE</scope>
</reference>
<sequence>MIKFLKDIFTKSGYDMDDVPCSRQRGKYMYVNGKKVELPENDPGGEHE</sequence>
<accession>A0A218MKB8</accession>
<name>A0A218MKB8_9VIRU</name>
<evidence type="ECO:0000313" key="1">
    <source>
        <dbReference type="EMBL" id="ASE99728.1"/>
    </source>
</evidence>
<reference evidence="1" key="1">
    <citation type="submission" date="2016-10" db="EMBL/GenBank/DDBJ databases">
        <authorList>
            <person name="Varghese N."/>
        </authorList>
    </citation>
    <scope>NUCLEOTIDE SEQUENCE</scope>
</reference>